<dbReference type="Proteomes" id="UP000075476">
    <property type="component" value="Unassembled WGS sequence"/>
</dbReference>
<accession>A0A9X0MKH7</accession>
<gene>
    <name evidence="1" type="ORF">AT268_33535</name>
</gene>
<name>A0A9X0MKH7_BACCE</name>
<reference evidence="1 2" key="1">
    <citation type="submission" date="2015-12" db="EMBL/GenBank/DDBJ databases">
        <title>Bacillus cereus Group isolate.</title>
        <authorList>
            <person name="Kovac J."/>
        </authorList>
    </citation>
    <scope>NUCLEOTIDE SEQUENCE [LARGE SCALE GENOMIC DNA]</scope>
    <source>
        <strain evidence="1 2">FSL K6-0073</strain>
    </source>
</reference>
<evidence type="ECO:0008006" key="3">
    <source>
        <dbReference type="Google" id="ProtNLM"/>
    </source>
</evidence>
<protein>
    <recommendedName>
        <fullName evidence="3">Thioredoxin</fullName>
    </recommendedName>
</protein>
<sequence length="114" mass="13809">MSNHLIEKKVQQLKKEVCKKSFSMIDIVCEDYGWCVFCEHMQLLIKRLFKTFQRLHKETMDFEIITDSDRNADKLGLFYYSKYGHVEVWYQINSNELTFNEIKTDFYKQVYALV</sequence>
<evidence type="ECO:0000313" key="2">
    <source>
        <dbReference type="Proteomes" id="UP000075476"/>
    </source>
</evidence>
<proteinExistence type="predicted"/>
<dbReference type="RefSeq" id="WP_061662731.1">
    <property type="nucleotide sequence ID" value="NZ_LOMO01000001.1"/>
</dbReference>
<comment type="caution">
    <text evidence="1">The sequence shown here is derived from an EMBL/GenBank/DDBJ whole genome shotgun (WGS) entry which is preliminary data.</text>
</comment>
<dbReference type="AlphaFoldDB" id="A0A9X0MKH7"/>
<dbReference type="EMBL" id="LOMO01000001">
    <property type="protein sequence ID" value="KXY51399.1"/>
    <property type="molecule type" value="Genomic_DNA"/>
</dbReference>
<evidence type="ECO:0000313" key="1">
    <source>
        <dbReference type="EMBL" id="KXY51399.1"/>
    </source>
</evidence>
<organism evidence="1 2">
    <name type="scientific">Bacillus cereus</name>
    <dbReference type="NCBI Taxonomy" id="1396"/>
    <lineage>
        <taxon>Bacteria</taxon>
        <taxon>Bacillati</taxon>
        <taxon>Bacillota</taxon>
        <taxon>Bacilli</taxon>
        <taxon>Bacillales</taxon>
        <taxon>Bacillaceae</taxon>
        <taxon>Bacillus</taxon>
        <taxon>Bacillus cereus group</taxon>
    </lineage>
</organism>